<keyword evidence="2" id="KW-0949">S-adenosyl-L-methionine</keyword>
<comment type="cofactor">
    <cofactor evidence="1">
        <name>[4Fe-4S] cluster</name>
        <dbReference type="ChEBI" id="CHEBI:49883"/>
    </cofactor>
</comment>
<dbReference type="Gene3D" id="3.20.20.70">
    <property type="entry name" value="Aldolase class I"/>
    <property type="match status" value="1"/>
</dbReference>
<name>A0A3S3QHW1_9BACT</name>
<dbReference type="GO" id="GO:0046872">
    <property type="term" value="F:metal ion binding"/>
    <property type="evidence" value="ECO:0007669"/>
    <property type="project" value="UniProtKB-KW"/>
</dbReference>
<dbReference type="Proteomes" id="UP000287853">
    <property type="component" value="Unassembled WGS sequence"/>
</dbReference>
<dbReference type="AlphaFoldDB" id="A0A3S3QHW1"/>
<dbReference type="GO" id="GO:0003824">
    <property type="term" value="F:catalytic activity"/>
    <property type="evidence" value="ECO:0007669"/>
    <property type="project" value="InterPro"/>
</dbReference>
<dbReference type="PANTHER" id="PTHR11228">
    <property type="entry name" value="RADICAL SAM DOMAIN PROTEIN"/>
    <property type="match status" value="1"/>
</dbReference>
<dbReference type="InterPro" id="IPR007197">
    <property type="entry name" value="rSAM"/>
</dbReference>
<feature type="domain" description="Radical SAM core" evidence="6">
    <location>
        <begin position="9"/>
        <end position="144"/>
    </location>
</feature>
<evidence type="ECO:0000313" key="8">
    <source>
        <dbReference type="Proteomes" id="UP000287853"/>
    </source>
</evidence>
<dbReference type="GO" id="GO:0051536">
    <property type="term" value="F:iron-sulfur cluster binding"/>
    <property type="evidence" value="ECO:0007669"/>
    <property type="project" value="UniProtKB-KW"/>
</dbReference>
<keyword evidence="8" id="KW-1185">Reference proteome</keyword>
<comment type="caution">
    <text evidence="7">The sequence shown here is derived from an EMBL/GenBank/DDBJ whole genome shotgun (WGS) entry which is preliminary data.</text>
</comment>
<dbReference type="CDD" id="cd01335">
    <property type="entry name" value="Radical_SAM"/>
    <property type="match status" value="1"/>
</dbReference>
<keyword evidence="5" id="KW-0411">Iron-sulfur</keyword>
<protein>
    <submittedName>
        <fullName evidence="7">4Fe-4S single cluster domain-containing protein</fullName>
    </submittedName>
</protein>
<keyword evidence="4" id="KW-0408">Iron</keyword>
<evidence type="ECO:0000256" key="1">
    <source>
        <dbReference type="ARBA" id="ARBA00001966"/>
    </source>
</evidence>
<proteinExistence type="predicted"/>
<dbReference type="Pfam" id="PF04055">
    <property type="entry name" value="Radical_SAM"/>
    <property type="match status" value="1"/>
</dbReference>
<dbReference type="PANTHER" id="PTHR11228:SF34">
    <property type="entry name" value="TUNGSTEN-CONTAINING ALDEHYDE FERREDOXIN OXIDOREDUCTASE COFACTOR MODIFYING PROTEIN"/>
    <property type="match status" value="1"/>
</dbReference>
<organism evidence="7 8">
    <name type="scientific">Candidatus Electrothrix aarhusensis</name>
    <dbReference type="NCBI Taxonomy" id="1859131"/>
    <lineage>
        <taxon>Bacteria</taxon>
        <taxon>Pseudomonadati</taxon>
        <taxon>Thermodesulfobacteriota</taxon>
        <taxon>Desulfobulbia</taxon>
        <taxon>Desulfobulbales</taxon>
        <taxon>Desulfobulbaceae</taxon>
        <taxon>Candidatus Electrothrix</taxon>
    </lineage>
</organism>
<reference evidence="7 8" key="1">
    <citation type="submission" date="2017-01" db="EMBL/GenBank/DDBJ databases">
        <title>The cable genome- insights into the physiology and evolution of filamentous bacteria capable of sulfide oxidation via long distance electron transfer.</title>
        <authorList>
            <person name="Schreiber L."/>
            <person name="Bjerg J.T."/>
            <person name="Boggild A."/>
            <person name="Van De Vossenberg J."/>
            <person name="Meysman F."/>
            <person name="Nielsen L.P."/>
            <person name="Schramm A."/>
            <person name="Kjeldsen K.U."/>
        </authorList>
    </citation>
    <scope>NUCLEOTIDE SEQUENCE [LARGE SCALE GENOMIC DNA]</scope>
    <source>
        <strain evidence="7">MCF</strain>
    </source>
</reference>
<keyword evidence="3" id="KW-0479">Metal-binding</keyword>
<dbReference type="InterPro" id="IPR050377">
    <property type="entry name" value="Radical_SAM_PqqE_MftC-like"/>
</dbReference>
<dbReference type="InterPro" id="IPR058240">
    <property type="entry name" value="rSAM_sf"/>
</dbReference>
<evidence type="ECO:0000313" key="7">
    <source>
        <dbReference type="EMBL" id="RWX47875.1"/>
    </source>
</evidence>
<accession>A0A3S3QHW1</accession>
<dbReference type="InterPro" id="IPR013785">
    <property type="entry name" value="Aldolase_TIM"/>
</dbReference>
<evidence type="ECO:0000259" key="6">
    <source>
        <dbReference type="Pfam" id="PF04055"/>
    </source>
</evidence>
<evidence type="ECO:0000256" key="5">
    <source>
        <dbReference type="ARBA" id="ARBA00023014"/>
    </source>
</evidence>
<sequence length="301" mass="34541">MRKLAFGYSTRCNIKCEHCVAAEDIPDCRKMDHNTAKEIIVEMAQAGVGGISFSAGEPFLYFNEIAELVKLCKQVGIYTRIVTNCYWAKTAKDSENLVSELKENGLCQLRLSYSRWHQKNVNRNNVLNAAHSCQKNGLDYFISFITDFSIEDDPYEQFLRDEGLKFFPEPVIYAGRAASFKRRNILTDYQENCCEMNPYLTPDLDMYACCDAGSHFSETNFFRLGNLTDNSVEQLFTQTETDPLYRFIRTKGVTNIASFTGMKAREIITYSKCELCRKMFNSPETLTRLRAEVSQLAAWSR</sequence>
<evidence type="ECO:0000256" key="3">
    <source>
        <dbReference type="ARBA" id="ARBA00022723"/>
    </source>
</evidence>
<dbReference type="SUPFAM" id="SSF102114">
    <property type="entry name" value="Radical SAM enzymes"/>
    <property type="match status" value="1"/>
</dbReference>
<dbReference type="EMBL" id="MTKO01000017">
    <property type="protein sequence ID" value="RWX47875.1"/>
    <property type="molecule type" value="Genomic_DNA"/>
</dbReference>
<evidence type="ECO:0000256" key="2">
    <source>
        <dbReference type="ARBA" id="ARBA00022691"/>
    </source>
</evidence>
<gene>
    <name evidence="7" type="ORF">H206_05516</name>
</gene>
<evidence type="ECO:0000256" key="4">
    <source>
        <dbReference type="ARBA" id="ARBA00023004"/>
    </source>
</evidence>
<dbReference type="SFLD" id="SFLDS00029">
    <property type="entry name" value="Radical_SAM"/>
    <property type="match status" value="1"/>
</dbReference>